<comment type="caution">
    <text evidence="4">The sequence shown here is derived from an EMBL/GenBank/DDBJ whole genome shotgun (WGS) entry which is preliminary data.</text>
</comment>
<feature type="transmembrane region" description="Helical" evidence="2">
    <location>
        <begin position="964"/>
        <end position="985"/>
    </location>
</feature>
<keyword evidence="2" id="KW-1133">Transmembrane helix</keyword>
<feature type="region of interest" description="Disordered" evidence="1">
    <location>
        <begin position="1"/>
        <end position="383"/>
    </location>
</feature>
<feature type="compositionally biased region" description="Basic and acidic residues" evidence="1">
    <location>
        <begin position="11"/>
        <end position="55"/>
    </location>
</feature>
<dbReference type="InterPro" id="IPR005018">
    <property type="entry name" value="DOMON_domain"/>
</dbReference>
<keyword evidence="5" id="KW-1185">Reference proteome</keyword>
<reference evidence="4 5" key="1">
    <citation type="journal article" date="2016" name="Sci. Rep.">
        <title>Draft genome sequencing and secretome analysis of fungal phytopathogen Ascochyta rabiei provides insight into the necrotrophic effector repertoire.</title>
        <authorList>
            <person name="Verma S."/>
            <person name="Gazara R.K."/>
            <person name="Nizam S."/>
            <person name="Parween S."/>
            <person name="Chattopadhyay D."/>
            <person name="Verma P.K."/>
        </authorList>
    </citation>
    <scope>NUCLEOTIDE SEQUENCE [LARGE SCALE GENOMIC DNA]</scope>
    <source>
        <strain evidence="4 5">ArDII</strain>
    </source>
</reference>
<keyword evidence="2" id="KW-0472">Membrane</keyword>
<feature type="transmembrane region" description="Helical" evidence="2">
    <location>
        <begin position="1023"/>
        <end position="1045"/>
    </location>
</feature>
<dbReference type="Proteomes" id="UP000076837">
    <property type="component" value="Unassembled WGS sequence"/>
</dbReference>
<proteinExistence type="predicted"/>
<evidence type="ECO:0000259" key="3">
    <source>
        <dbReference type="SMART" id="SM00664"/>
    </source>
</evidence>
<sequence length="1143" mass="129271">MSRRYPTAELYEERERDFYRNGNRSERNYEELDIELRRGSDPRRSAADFLRDDRPTTGPMVLRGRDRDEDTFSRAPPPPRSHRGAFDDDNISIRSRPPPPPSSVRERELDDITLRRSDTGGRGRRELEREKDEIDVTIKRREQSRGPPPREARFERDIPFRRGDGAHPRPREVSIEREDVRFRERGDSIDIRASRKDFSSDGRDVSAERDSIRFQERDGNFDIRASRREFSRNGRDRSVERDSLVIRGRERSLPTPSSRGELVAREREEFVVRRPREQSRGPREREVVKDEIVIRRMEERSPSPEPLPPPPPPPPAPEPEIRPPIIQEIITHHRHIDHGVERARSPTPPPPPPAPPSPPRNERIEIEINRRETRKGGRSTEFEELDIEIDRSRSRNHDFEVRARSPSFSPPRRRYTAPAPTDSEFEIEADYYNRKALERAYPGEAWNGATTDWTIIDVPPGTKRVQLDGIGGGSQEVTWQRYNGVRRSKFISAEDEHVTDILTQGPVKSKKKDMWTEVTKDLVLREAIDVMGYRCEESDDFFYIMEYLRYEDVLHLVEISDDIRRKRKARIREIEFEREEIRRPSSAYDDRYYEHEVSFDSRRSRLESHRNGFWISWNRPARCLNAQITAINQSLGPPHDSFGAALCKSFILIPEDDIEDQTWGQRRGYAHTYGEAMFALKCKLVATIVGSVVLGATFAQALNESVTILAASTFYLRETETQFSVNIANDSSDVYFYFASPAYSWVGVGFGRQMENSLMLIMYPDANGDNVTISPRIGRKAGEPVYTGKLKIEVLDDTRIEDDMMILHARCSDCRVWPNGFLDATSTDQPMIYAFGNAHALQSSSPSADLQRHARYGYFTMDMTVATGSGGVPLKSDANNGVQVQSELTKDTDLKTLAHAILGCLVLFVAWPLNVLIAGFLRNIRIHIGFSIAVMICLGVAYGLGIATSNQYNRSKTFNTPHQILALVSLAPLLLLSILPARPLATLHRSIPHLHTPLSTLALTLLLVSGGLGLRLSSQSRPIVLTYTVLSLLLIIALAILTSIVRRRGSAYTRSTSRLPLSSSSSSELGLLGKERVGSTTGSATSLKGFLDESRREGGVGARSGNGNSNAKGMFGGGTMPGPQYLMNMHPGVPVHIGSGRRI</sequence>
<name>A0A162VWZ0_DIDRA</name>
<dbReference type="AlphaFoldDB" id="A0A162VWZ0"/>
<gene>
    <name evidence="4" type="ORF">ST47_g10208</name>
</gene>
<feature type="compositionally biased region" description="Pro residues" evidence="1">
    <location>
        <begin position="346"/>
        <end position="359"/>
    </location>
</feature>
<dbReference type="Pfam" id="PF26118">
    <property type="entry name" value="DUF8035"/>
    <property type="match status" value="1"/>
</dbReference>
<feature type="compositionally biased region" description="Pro residues" evidence="1">
    <location>
        <begin position="303"/>
        <end position="318"/>
    </location>
</feature>
<dbReference type="SMART" id="SM00664">
    <property type="entry name" value="DoH"/>
    <property type="match status" value="1"/>
</dbReference>
<feature type="transmembrane region" description="Helical" evidence="2">
    <location>
        <begin position="924"/>
        <end position="944"/>
    </location>
</feature>
<evidence type="ECO:0000256" key="2">
    <source>
        <dbReference type="SAM" id="Phobius"/>
    </source>
</evidence>
<dbReference type="EMBL" id="JYNV01000323">
    <property type="protein sequence ID" value="KZM18654.1"/>
    <property type="molecule type" value="Genomic_DNA"/>
</dbReference>
<feature type="compositionally biased region" description="Basic and acidic residues" evidence="1">
    <location>
        <begin position="262"/>
        <end position="302"/>
    </location>
</feature>
<feature type="transmembrane region" description="Helical" evidence="2">
    <location>
        <begin position="997"/>
        <end position="1017"/>
    </location>
</feature>
<organism evidence="4 5">
    <name type="scientific">Didymella rabiei</name>
    <name type="common">Chickpea ascochyta blight fungus</name>
    <name type="synonym">Mycosphaerella rabiei</name>
    <dbReference type="NCBI Taxonomy" id="5454"/>
    <lineage>
        <taxon>Eukaryota</taxon>
        <taxon>Fungi</taxon>
        <taxon>Dikarya</taxon>
        <taxon>Ascomycota</taxon>
        <taxon>Pezizomycotina</taxon>
        <taxon>Dothideomycetes</taxon>
        <taxon>Pleosporomycetidae</taxon>
        <taxon>Pleosporales</taxon>
        <taxon>Pleosporineae</taxon>
        <taxon>Didymellaceae</taxon>
        <taxon>Ascochyta</taxon>
    </lineage>
</organism>
<accession>A0A162VWZ0</accession>
<dbReference type="PANTHER" id="PTHR47797">
    <property type="entry name" value="DEHYDROGENASE, PUTATIVE (AFU_ORTHOLOGUE AFUA_8G05805)-RELATED"/>
    <property type="match status" value="1"/>
</dbReference>
<dbReference type="Pfam" id="PF16010">
    <property type="entry name" value="CDH-cyt"/>
    <property type="match status" value="1"/>
</dbReference>
<keyword evidence="2" id="KW-0812">Transmembrane</keyword>
<feature type="compositionally biased region" description="Basic and acidic residues" evidence="1">
    <location>
        <begin position="360"/>
        <end position="381"/>
    </location>
</feature>
<protein>
    <recommendedName>
        <fullName evidence="3">DOMON domain-containing protein</fullName>
    </recommendedName>
</protein>
<dbReference type="InterPro" id="IPR015920">
    <property type="entry name" value="Cellobiose_DH-like_cyt"/>
</dbReference>
<dbReference type="CDD" id="cd09630">
    <property type="entry name" value="CDH_like_cytochrome"/>
    <property type="match status" value="1"/>
</dbReference>
<feature type="compositionally biased region" description="Basic and acidic residues" evidence="1">
    <location>
        <begin position="63"/>
        <end position="72"/>
    </location>
</feature>
<dbReference type="PANTHER" id="PTHR47797:SF1">
    <property type="entry name" value="CYTOCHROME B561 DOMAIN-CONTAINING PROTEIN-RELATED"/>
    <property type="match status" value="1"/>
</dbReference>
<feature type="compositionally biased region" description="Basic and acidic residues" evidence="1">
    <location>
        <begin position="104"/>
        <end position="252"/>
    </location>
</feature>
<feature type="transmembrane region" description="Helical" evidence="2">
    <location>
        <begin position="897"/>
        <end position="917"/>
    </location>
</feature>
<evidence type="ECO:0000313" key="4">
    <source>
        <dbReference type="EMBL" id="KZM18654.1"/>
    </source>
</evidence>
<dbReference type="Gene3D" id="2.60.40.1210">
    <property type="entry name" value="Cellobiose dehydrogenase, cytochrome domain"/>
    <property type="match status" value="1"/>
</dbReference>
<evidence type="ECO:0000313" key="5">
    <source>
        <dbReference type="Proteomes" id="UP000076837"/>
    </source>
</evidence>
<evidence type="ECO:0000256" key="1">
    <source>
        <dbReference type="SAM" id="MobiDB-lite"/>
    </source>
</evidence>
<dbReference type="STRING" id="5454.A0A162VWZ0"/>
<dbReference type="InterPro" id="IPR058348">
    <property type="entry name" value="DUF8035"/>
</dbReference>
<feature type="region of interest" description="Disordered" evidence="1">
    <location>
        <begin position="400"/>
        <end position="421"/>
    </location>
</feature>
<dbReference type="SUPFAM" id="SSF49344">
    <property type="entry name" value="CBD9-like"/>
    <property type="match status" value="1"/>
</dbReference>
<feature type="domain" description="DOMON" evidence="3">
    <location>
        <begin position="745"/>
        <end position="836"/>
    </location>
</feature>